<evidence type="ECO:0000259" key="8">
    <source>
        <dbReference type="PROSITE" id="PS50011"/>
    </source>
</evidence>
<dbReference type="Gene3D" id="3.30.200.20">
    <property type="entry name" value="Phosphorylase Kinase, domain 1"/>
    <property type="match status" value="1"/>
</dbReference>
<name>A0A100YVE9_TRASO</name>
<evidence type="ECO:0000256" key="4">
    <source>
        <dbReference type="ARBA" id="ARBA00022741"/>
    </source>
</evidence>
<dbReference type="CDD" id="cd14014">
    <property type="entry name" value="STKc_PknB_like"/>
    <property type="match status" value="1"/>
</dbReference>
<sequence>MEESLDIHIPWPGWHAVRRLGRGSYGSVWEIEREVAGKPERCALKVVGVPPEGGYDDSLDMGYDEESVTAAYGERADTVLREYQLMASLAHPNVISVKDVGKVHHEDTPGYDVFIRMELLEPLPAWARGRSVFPVDVAHVGHDIASALAACESEAIVHRDVKPANIFADRWGTFKLGDFGVARNLEGTCTATMAGTQSYMAPEVARHERYNQTVDVYSLGLVMWWMLDGYRLPFMPKGMLAADDAARAEVRRLSGEEIPAPEGCPEELARIVLKACAYRSEERYQSATEMMADLDNFPAKAAITSAIPEQPNPAEHGRADTQIDLDSNWEDDEGATVGRGFESTPLPVESHEVGETDAVSFDTARIGQTRKSIDGRSAFGNHDSWIPCDYSSVTSSHATEVVGACDDGTFVLRCEDGSTVVTTSGEADGDMLEEVAGWTNLQKVCFGEYCSSDSGDVSYALGLRDDGSFVSTSDDLAEAIAACSLGSRCGIVDFAITGPSEIQIITDSGKWQKLALLQNSSVDMPDGPPYLDKPARAFPANAEGTAILLTQGGTCWSSYGEGFTCGDAIRSWTSIVQCIDGASIYAAVDSDGRVHATTWHPVDDEEYEKCLRLAEGIAGWNGIRKLDGIYGTFLGVTFEGDLLLGEFDYWDDAPAFNTYDLGISGIVDAAVADCSASDGGLIVAIDDNGNVAIASVGELEEARSAISIRR</sequence>
<feature type="binding site" evidence="7">
    <location>
        <position position="45"/>
    </location>
    <ligand>
        <name>ATP</name>
        <dbReference type="ChEBI" id="CHEBI:30616"/>
    </ligand>
</feature>
<dbReference type="Gene3D" id="1.10.510.10">
    <property type="entry name" value="Transferase(Phosphotransferase) domain 1"/>
    <property type="match status" value="1"/>
</dbReference>
<dbReference type="PROSITE" id="PS50011">
    <property type="entry name" value="PROTEIN_KINASE_DOM"/>
    <property type="match status" value="1"/>
</dbReference>
<keyword evidence="5" id="KW-0418">Kinase</keyword>
<evidence type="ECO:0000313" key="10">
    <source>
        <dbReference type="Proteomes" id="UP000054078"/>
    </source>
</evidence>
<dbReference type="Proteomes" id="UP000054078">
    <property type="component" value="Unassembled WGS sequence"/>
</dbReference>
<dbReference type="GO" id="GO:0004674">
    <property type="term" value="F:protein serine/threonine kinase activity"/>
    <property type="evidence" value="ECO:0007669"/>
    <property type="project" value="UniProtKB-KW"/>
</dbReference>
<dbReference type="RefSeq" id="WP_059054386.1">
    <property type="nucleotide sequence ID" value="NZ_LOJF01000009.1"/>
</dbReference>
<dbReference type="InterPro" id="IPR017441">
    <property type="entry name" value="Protein_kinase_ATP_BS"/>
</dbReference>
<comment type="caution">
    <text evidence="9">The sequence shown here is derived from an EMBL/GenBank/DDBJ whole genome shotgun (WGS) entry which is preliminary data.</text>
</comment>
<dbReference type="EMBL" id="LOJF01000009">
    <property type="protein sequence ID" value="KUH58390.1"/>
    <property type="molecule type" value="Genomic_DNA"/>
</dbReference>
<keyword evidence="10" id="KW-1185">Reference proteome</keyword>
<keyword evidence="6 7" id="KW-0067">ATP-binding</keyword>
<gene>
    <name evidence="9" type="ORF">AUL39_05135</name>
</gene>
<evidence type="ECO:0000256" key="1">
    <source>
        <dbReference type="ARBA" id="ARBA00012513"/>
    </source>
</evidence>
<evidence type="ECO:0000313" key="9">
    <source>
        <dbReference type="EMBL" id="KUH58390.1"/>
    </source>
</evidence>
<keyword evidence="4 7" id="KW-0547">Nucleotide-binding</keyword>
<dbReference type="SUPFAM" id="SSF56112">
    <property type="entry name" value="Protein kinase-like (PK-like)"/>
    <property type="match status" value="1"/>
</dbReference>
<dbReference type="AlphaFoldDB" id="A0A100YVE9"/>
<accession>A0A100YVE9</accession>
<dbReference type="InterPro" id="IPR011009">
    <property type="entry name" value="Kinase-like_dom_sf"/>
</dbReference>
<keyword evidence="3" id="KW-0808">Transferase</keyword>
<evidence type="ECO:0000256" key="5">
    <source>
        <dbReference type="ARBA" id="ARBA00022777"/>
    </source>
</evidence>
<dbReference type="STRING" id="1299998.AUL39_05135"/>
<dbReference type="Pfam" id="PF00069">
    <property type="entry name" value="Pkinase"/>
    <property type="match status" value="1"/>
</dbReference>
<dbReference type="InterPro" id="IPR000719">
    <property type="entry name" value="Prot_kinase_dom"/>
</dbReference>
<evidence type="ECO:0000256" key="7">
    <source>
        <dbReference type="PROSITE-ProRule" id="PRU10141"/>
    </source>
</evidence>
<dbReference type="PANTHER" id="PTHR43289:SF6">
    <property type="entry name" value="SERINE_THREONINE-PROTEIN KINASE NEKL-3"/>
    <property type="match status" value="1"/>
</dbReference>
<feature type="domain" description="Protein kinase" evidence="8">
    <location>
        <begin position="14"/>
        <end position="298"/>
    </location>
</feature>
<evidence type="ECO:0000256" key="2">
    <source>
        <dbReference type="ARBA" id="ARBA00022527"/>
    </source>
</evidence>
<dbReference type="PANTHER" id="PTHR43289">
    <property type="entry name" value="MITOGEN-ACTIVATED PROTEIN KINASE KINASE KINASE 20-RELATED"/>
    <property type="match status" value="1"/>
</dbReference>
<dbReference type="PROSITE" id="PS00107">
    <property type="entry name" value="PROTEIN_KINASE_ATP"/>
    <property type="match status" value="1"/>
</dbReference>
<dbReference type="GO" id="GO:0005524">
    <property type="term" value="F:ATP binding"/>
    <property type="evidence" value="ECO:0007669"/>
    <property type="project" value="UniProtKB-UniRule"/>
</dbReference>
<keyword evidence="2" id="KW-0723">Serine/threonine-protein kinase</keyword>
<organism evidence="9 10">
    <name type="scientific">Tractidigestivibacter scatoligenes</name>
    <name type="common">Olsenella scatoligenes</name>
    <dbReference type="NCBI Taxonomy" id="1299998"/>
    <lineage>
        <taxon>Bacteria</taxon>
        <taxon>Bacillati</taxon>
        <taxon>Actinomycetota</taxon>
        <taxon>Coriobacteriia</taxon>
        <taxon>Coriobacteriales</taxon>
        <taxon>Atopobiaceae</taxon>
        <taxon>Tractidigestivibacter</taxon>
    </lineage>
</organism>
<evidence type="ECO:0000256" key="3">
    <source>
        <dbReference type="ARBA" id="ARBA00022679"/>
    </source>
</evidence>
<dbReference type="EC" id="2.7.11.1" evidence="1"/>
<protein>
    <recommendedName>
        <fullName evidence="1">non-specific serine/threonine protein kinase</fullName>
        <ecNumber evidence="1">2.7.11.1</ecNumber>
    </recommendedName>
</protein>
<evidence type="ECO:0000256" key="6">
    <source>
        <dbReference type="ARBA" id="ARBA00022840"/>
    </source>
</evidence>
<proteinExistence type="predicted"/>
<dbReference type="SMART" id="SM00220">
    <property type="entry name" value="S_TKc"/>
    <property type="match status" value="1"/>
</dbReference>
<reference evidence="9 10" key="1">
    <citation type="submission" date="2015-12" db="EMBL/GenBank/DDBJ databases">
        <title>Draft Genome Sequence of Olsenella scatoligenes SK9K4T; a Producer of 3-Methylindole- (skatole) and 4-Methylphenol- (p-cresol) Isolated from Pig Feces.</title>
        <authorList>
            <person name="Li X."/>
            <person name="Borg B."/>
            <person name="Canibe N."/>
        </authorList>
    </citation>
    <scope>NUCLEOTIDE SEQUENCE [LARGE SCALE GENOMIC DNA]</scope>
    <source>
        <strain evidence="9 10">SK9K4</strain>
    </source>
</reference>